<dbReference type="Proteomes" id="UP000023435">
    <property type="component" value="Unassembled WGS sequence"/>
</dbReference>
<gene>
    <name evidence="2" type="ORF">AZ78_4228</name>
</gene>
<sequence>MAMNFIGCAAHCSRRACSAIAGSIVGAAMLAAPAAFACEPADAASSGRYVSAAAKPTASLQLNRDGSFHLLGVPAPGADFSGCWQRSGDTVALVEGLAIGGEGIKRALPEPLTQADLDKVRGNGIDTLQQAVDAGLLPLGRVWANQPRRAGETVRVSVYEPRVGLAVGEAKAMLRLADGEVIEQSPVPGDDGQFEFASLPKRAVVKAIGVRFPEQPNRIRWLSVEDSTKLLYLIEFDARALGAAEGGGMTLTRQADGSLISDFPDATHFKRLP</sequence>
<reference evidence="2 3" key="1">
    <citation type="journal article" date="2014" name="Genome Announc.">
        <title>Draft Genome Sequence of Lysobacter capsici AZ78, a Bacterium Antagonistic to Plant-Pathogenic Oomycetes.</title>
        <authorList>
            <person name="Puopolo G."/>
            <person name="Sonego P."/>
            <person name="Engelen K."/>
            <person name="Pertot I."/>
        </authorList>
    </citation>
    <scope>NUCLEOTIDE SEQUENCE [LARGE SCALE GENOMIC DNA]</scope>
    <source>
        <strain evidence="2 3">AZ78</strain>
    </source>
</reference>
<feature type="signal peptide" evidence="1">
    <location>
        <begin position="1"/>
        <end position="37"/>
    </location>
</feature>
<name>A0A108UCM5_9GAMM</name>
<dbReference type="AlphaFoldDB" id="A0A108UCM5"/>
<keyword evidence="3" id="KW-1185">Reference proteome</keyword>
<proteinExistence type="predicted"/>
<accession>A0A108UCM5</accession>
<dbReference type="EMBL" id="JAJA02000001">
    <property type="protein sequence ID" value="KWS06672.1"/>
    <property type="molecule type" value="Genomic_DNA"/>
</dbReference>
<evidence type="ECO:0000313" key="2">
    <source>
        <dbReference type="EMBL" id="KWS06672.1"/>
    </source>
</evidence>
<keyword evidence="1" id="KW-0732">Signal</keyword>
<comment type="caution">
    <text evidence="2">The sequence shown here is derived from an EMBL/GenBank/DDBJ whole genome shotgun (WGS) entry which is preliminary data.</text>
</comment>
<evidence type="ECO:0000256" key="1">
    <source>
        <dbReference type="SAM" id="SignalP"/>
    </source>
</evidence>
<organism evidence="2 3">
    <name type="scientific">Lysobacter capsici AZ78</name>
    <dbReference type="NCBI Taxonomy" id="1444315"/>
    <lineage>
        <taxon>Bacteria</taxon>
        <taxon>Pseudomonadati</taxon>
        <taxon>Pseudomonadota</taxon>
        <taxon>Gammaproteobacteria</taxon>
        <taxon>Lysobacterales</taxon>
        <taxon>Lysobacteraceae</taxon>
        <taxon>Lysobacter</taxon>
    </lineage>
</organism>
<dbReference type="RefSeq" id="WP_153019190.1">
    <property type="nucleotide sequence ID" value="NZ_JAJA02000001.1"/>
</dbReference>
<evidence type="ECO:0000313" key="3">
    <source>
        <dbReference type="Proteomes" id="UP000023435"/>
    </source>
</evidence>
<dbReference type="OrthoDB" id="6027047at2"/>
<protein>
    <submittedName>
        <fullName evidence="2">Uncharacterized protein</fullName>
    </submittedName>
</protein>
<feature type="chain" id="PRO_5007131909" evidence="1">
    <location>
        <begin position="38"/>
        <end position="273"/>
    </location>
</feature>